<keyword evidence="2" id="KW-0689">Ribosomal protein</keyword>
<comment type="caution">
    <text evidence="5">The sequence shown here is derived from an EMBL/GenBank/DDBJ whole genome shotgun (WGS) entry which is preliminary data.</text>
</comment>
<dbReference type="Gene3D" id="1.10.455.10">
    <property type="entry name" value="Ribosomal protein S7 domain"/>
    <property type="match status" value="1"/>
</dbReference>
<dbReference type="GO" id="GO:0005840">
    <property type="term" value="C:ribosome"/>
    <property type="evidence" value="ECO:0007669"/>
    <property type="project" value="UniProtKB-KW"/>
</dbReference>
<evidence type="ECO:0000256" key="2">
    <source>
        <dbReference type="ARBA" id="ARBA00022980"/>
    </source>
</evidence>
<gene>
    <name evidence="5" type="ORF">OTU49_006959</name>
</gene>
<dbReference type="InterPro" id="IPR000235">
    <property type="entry name" value="Ribosomal_uS7"/>
</dbReference>
<dbReference type="CDD" id="cd14870">
    <property type="entry name" value="uS7_Mitochondria_Mammalian"/>
    <property type="match status" value="1"/>
</dbReference>
<feature type="domain" description="Small ribosomal subunit protein uS7" evidence="4">
    <location>
        <begin position="72"/>
        <end position="228"/>
    </location>
</feature>
<dbReference type="PANTHER" id="PTHR11205">
    <property type="entry name" value="RIBOSOMAL PROTEIN S7"/>
    <property type="match status" value="1"/>
</dbReference>
<dbReference type="EMBL" id="JARKIK010000056">
    <property type="protein sequence ID" value="KAK8732846.1"/>
    <property type="molecule type" value="Genomic_DNA"/>
</dbReference>
<reference evidence="5 6" key="1">
    <citation type="journal article" date="2024" name="BMC Genomics">
        <title>Genome assembly of redclaw crayfish (Cherax quadricarinatus) provides insights into its immune adaptation and hypoxia tolerance.</title>
        <authorList>
            <person name="Liu Z."/>
            <person name="Zheng J."/>
            <person name="Li H."/>
            <person name="Fang K."/>
            <person name="Wang S."/>
            <person name="He J."/>
            <person name="Zhou D."/>
            <person name="Weng S."/>
            <person name="Chi M."/>
            <person name="Gu Z."/>
            <person name="He J."/>
            <person name="Li F."/>
            <person name="Wang M."/>
        </authorList>
    </citation>
    <scope>NUCLEOTIDE SEQUENCE [LARGE SCALE GENOMIC DNA]</scope>
    <source>
        <strain evidence="5">ZL_2023a</strain>
    </source>
</reference>
<evidence type="ECO:0000313" key="5">
    <source>
        <dbReference type="EMBL" id="KAK8732846.1"/>
    </source>
</evidence>
<evidence type="ECO:0000259" key="4">
    <source>
        <dbReference type="Pfam" id="PF00177"/>
    </source>
</evidence>
<dbReference type="GO" id="GO:0006412">
    <property type="term" value="P:translation"/>
    <property type="evidence" value="ECO:0007669"/>
    <property type="project" value="InterPro"/>
</dbReference>
<comment type="similarity">
    <text evidence="1">Belongs to the universal ribosomal protein uS7 family.</text>
</comment>
<dbReference type="InterPro" id="IPR036823">
    <property type="entry name" value="Ribosomal_uS7_dom_sf"/>
</dbReference>
<dbReference type="Proteomes" id="UP001445076">
    <property type="component" value="Unassembled WGS sequence"/>
</dbReference>
<dbReference type="AlphaFoldDB" id="A0AAW0X0X4"/>
<keyword evidence="3" id="KW-0687">Ribonucleoprotein</keyword>
<evidence type="ECO:0000313" key="6">
    <source>
        <dbReference type="Proteomes" id="UP001445076"/>
    </source>
</evidence>
<protein>
    <recommendedName>
        <fullName evidence="4">Small ribosomal subunit protein uS7 domain-containing protein</fullName>
    </recommendedName>
</protein>
<name>A0AAW0X0X4_CHEQU</name>
<dbReference type="Pfam" id="PF00177">
    <property type="entry name" value="Ribosomal_S7"/>
    <property type="match status" value="1"/>
</dbReference>
<evidence type="ECO:0000256" key="3">
    <source>
        <dbReference type="ARBA" id="ARBA00023274"/>
    </source>
</evidence>
<dbReference type="InterPro" id="IPR023798">
    <property type="entry name" value="Ribosomal_uS7_dom"/>
</dbReference>
<organism evidence="5 6">
    <name type="scientific">Cherax quadricarinatus</name>
    <name type="common">Australian red claw crayfish</name>
    <dbReference type="NCBI Taxonomy" id="27406"/>
    <lineage>
        <taxon>Eukaryota</taxon>
        <taxon>Metazoa</taxon>
        <taxon>Ecdysozoa</taxon>
        <taxon>Arthropoda</taxon>
        <taxon>Crustacea</taxon>
        <taxon>Multicrustacea</taxon>
        <taxon>Malacostraca</taxon>
        <taxon>Eumalacostraca</taxon>
        <taxon>Eucarida</taxon>
        <taxon>Decapoda</taxon>
        <taxon>Pleocyemata</taxon>
        <taxon>Astacidea</taxon>
        <taxon>Parastacoidea</taxon>
        <taxon>Parastacidae</taxon>
        <taxon>Cherax</taxon>
    </lineage>
</organism>
<accession>A0AAW0X0X4</accession>
<dbReference type="GO" id="GO:1990904">
    <property type="term" value="C:ribonucleoprotein complex"/>
    <property type="evidence" value="ECO:0007669"/>
    <property type="project" value="UniProtKB-KW"/>
</dbReference>
<keyword evidence="6" id="KW-1185">Reference proteome</keyword>
<sequence length="236" mass="27547">MTSGYNCLVIGLARCRLGLSSNKYQLSNVFLRTYSQYPPHFVKPVYQPAQLDDILESGESKNLEFTPVRAAYVNHTSSIFHDKIVMKFTNHVMKTGRKSLARELVEKTFQEIKRIQLQKWNEAKTAEEKANTECNPLTIFHQAVENCRPVLQLIPIKRGGIRYQVPIPITDKRSYFISMRWFVHAGREKERKIHFPERLARELIAASNNEGRVVKQKQDLHRQCEANRAYAHYRWG</sequence>
<evidence type="ECO:0000256" key="1">
    <source>
        <dbReference type="ARBA" id="ARBA00007151"/>
    </source>
</evidence>
<proteinExistence type="inferred from homology"/>
<dbReference type="SUPFAM" id="SSF47973">
    <property type="entry name" value="Ribosomal protein S7"/>
    <property type="match status" value="1"/>
</dbReference>